<dbReference type="EMBL" id="BPLQ01002227">
    <property type="protein sequence ID" value="GIX90216.1"/>
    <property type="molecule type" value="Genomic_DNA"/>
</dbReference>
<evidence type="ECO:0000313" key="1">
    <source>
        <dbReference type="EMBL" id="GIX90216.1"/>
    </source>
</evidence>
<organism evidence="1 2">
    <name type="scientific">Caerostris darwini</name>
    <dbReference type="NCBI Taxonomy" id="1538125"/>
    <lineage>
        <taxon>Eukaryota</taxon>
        <taxon>Metazoa</taxon>
        <taxon>Ecdysozoa</taxon>
        <taxon>Arthropoda</taxon>
        <taxon>Chelicerata</taxon>
        <taxon>Arachnida</taxon>
        <taxon>Araneae</taxon>
        <taxon>Araneomorphae</taxon>
        <taxon>Entelegynae</taxon>
        <taxon>Araneoidea</taxon>
        <taxon>Araneidae</taxon>
        <taxon>Caerostris</taxon>
    </lineage>
</organism>
<dbReference type="AlphaFoldDB" id="A0AAV4P1Z0"/>
<name>A0AAV4P1Z0_9ARAC</name>
<keyword evidence="2" id="KW-1185">Reference proteome</keyword>
<accession>A0AAV4P1Z0</accession>
<evidence type="ECO:0000313" key="2">
    <source>
        <dbReference type="Proteomes" id="UP001054837"/>
    </source>
</evidence>
<proteinExistence type="predicted"/>
<gene>
    <name evidence="1" type="ORF">CDAR_559431</name>
</gene>
<protein>
    <recommendedName>
        <fullName evidence="3">LAGLIDADG homing endonuclease</fullName>
    </recommendedName>
</protein>
<dbReference type="Proteomes" id="UP001054837">
    <property type="component" value="Unassembled WGS sequence"/>
</dbReference>
<sequence length="142" mass="16374">MLTHFIAKFLKTLKITPVRSPNNRPFTLHEQYIINHGNKSINLCASDTGCTKFLFEFYLNAKPVRYRKGYQCCCSQPLFDADQAEANQIEILKDCVLLSHHLQNGHEHIRSLKKTDLFSALSMMKIIMRSHLSSSEGLKIKY</sequence>
<comment type="caution">
    <text evidence="1">The sequence shown here is derived from an EMBL/GenBank/DDBJ whole genome shotgun (WGS) entry which is preliminary data.</text>
</comment>
<evidence type="ECO:0008006" key="3">
    <source>
        <dbReference type="Google" id="ProtNLM"/>
    </source>
</evidence>
<reference evidence="1 2" key="1">
    <citation type="submission" date="2021-06" db="EMBL/GenBank/DDBJ databases">
        <title>Caerostris darwini draft genome.</title>
        <authorList>
            <person name="Kono N."/>
            <person name="Arakawa K."/>
        </authorList>
    </citation>
    <scope>NUCLEOTIDE SEQUENCE [LARGE SCALE GENOMIC DNA]</scope>
</reference>